<sequence length="145" mass="16306">MRDLTITERNKLTIQDGRTGDDIVLYYRNPTSAEEVDYQNSLFKRKGRKLITNVPQTRITFALRIITGFGEGAFGYEGKEISADPSSVNYRSDWKDLLKACASDILSAFSQAIFEGTKVESHEAFDLLDAIESGEEEKIVPFVQS</sequence>
<accession>A0A6M3L271</accession>
<evidence type="ECO:0000313" key="1">
    <source>
        <dbReference type="EMBL" id="QJA88399.1"/>
    </source>
</evidence>
<protein>
    <submittedName>
        <fullName evidence="1">Uncharacterized protein</fullName>
    </submittedName>
</protein>
<organism evidence="1">
    <name type="scientific">viral metagenome</name>
    <dbReference type="NCBI Taxonomy" id="1070528"/>
    <lineage>
        <taxon>unclassified sequences</taxon>
        <taxon>metagenomes</taxon>
        <taxon>organismal metagenomes</taxon>
    </lineage>
</organism>
<proteinExistence type="predicted"/>
<gene>
    <name evidence="1" type="ORF">MM415B02770_0009</name>
</gene>
<dbReference type="AlphaFoldDB" id="A0A6M3L271"/>
<dbReference type="EMBL" id="MT142775">
    <property type="protein sequence ID" value="QJA88399.1"/>
    <property type="molecule type" value="Genomic_DNA"/>
</dbReference>
<reference evidence="1" key="1">
    <citation type="submission" date="2020-03" db="EMBL/GenBank/DDBJ databases">
        <title>The deep terrestrial virosphere.</title>
        <authorList>
            <person name="Holmfeldt K."/>
            <person name="Nilsson E."/>
            <person name="Simone D."/>
            <person name="Lopez-Fernandez M."/>
            <person name="Wu X."/>
            <person name="de Brujin I."/>
            <person name="Lundin D."/>
            <person name="Andersson A."/>
            <person name="Bertilsson S."/>
            <person name="Dopson M."/>
        </authorList>
    </citation>
    <scope>NUCLEOTIDE SEQUENCE</scope>
    <source>
        <strain evidence="1">MM415B02770</strain>
    </source>
</reference>
<name>A0A6M3L271_9ZZZZ</name>